<sequence length="103" mass="11801">MHACSCGQMYEYPLQVMGCTKADHYQRPNNNNNQVIPYQGQKASVQTEPNYNSNILLKVMKHQQFLTDITEELISGSKTEVQWAQNVQEKTTALINEVQQIKV</sequence>
<dbReference type="EMBL" id="CAJNOW010013017">
    <property type="protein sequence ID" value="CAF1616774.1"/>
    <property type="molecule type" value="Genomic_DNA"/>
</dbReference>
<dbReference type="AlphaFoldDB" id="A0A816C4M2"/>
<evidence type="ECO:0000313" key="1">
    <source>
        <dbReference type="EMBL" id="CAF1616774.1"/>
    </source>
</evidence>
<gene>
    <name evidence="1" type="ORF">KQP761_LOCUS24113</name>
</gene>
<reference evidence="1" key="1">
    <citation type="submission" date="2021-02" db="EMBL/GenBank/DDBJ databases">
        <authorList>
            <person name="Nowell W R."/>
        </authorList>
    </citation>
    <scope>NUCLEOTIDE SEQUENCE</scope>
</reference>
<evidence type="ECO:0000313" key="2">
    <source>
        <dbReference type="Proteomes" id="UP000663834"/>
    </source>
</evidence>
<name>A0A816C4M2_9BILA</name>
<accession>A0A816C4M2</accession>
<dbReference type="OrthoDB" id="10308843at2759"/>
<proteinExistence type="predicted"/>
<comment type="caution">
    <text evidence="1">The sequence shown here is derived from an EMBL/GenBank/DDBJ whole genome shotgun (WGS) entry which is preliminary data.</text>
</comment>
<protein>
    <submittedName>
        <fullName evidence="1">Uncharacterized protein</fullName>
    </submittedName>
</protein>
<organism evidence="1 2">
    <name type="scientific">Rotaria magnacalcarata</name>
    <dbReference type="NCBI Taxonomy" id="392030"/>
    <lineage>
        <taxon>Eukaryota</taxon>
        <taxon>Metazoa</taxon>
        <taxon>Spiralia</taxon>
        <taxon>Gnathifera</taxon>
        <taxon>Rotifera</taxon>
        <taxon>Eurotatoria</taxon>
        <taxon>Bdelloidea</taxon>
        <taxon>Philodinida</taxon>
        <taxon>Philodinidae</taxon>
        <taxon>Rotaria</taxon>
    </lineage>
</organism>
<dbReference type="Proteomes" id="UP000663834">
    <property type="component" value="Unassembled WGS sequence"/>
</dbReference>